<dbReference type="AlphaFoldDB" id="A0A183E4N3"/>
<protein>
    <submittedName>
        <fullName evidence="3">DUF2428 domain-containing protein</fullName>
    </submittedName>
</protein>
<reference evidence="3" key="1">
    <citation type="submission" date="2016-06" db="UniProtKB">
        <authorList>
            <consortium name="WormBaseParasite"/>
        </authorList>
    </citation>
    <scope>IDENTIFICATION</scope>
</reference>
<organism evidence="3">
    <name type="scientific">Gongylonema pulchrum</name>
    <dbReference type="NCBI Taxonomy" id="637853"/>
    <lineage>
        <taxon>Eukaryota</taxon>
        <taxon>Metazoa</taxon>
        <taxon>Ecdysozoa</taxon>
        <taxon>Nematoda</taxon>
        <taxon>Chromadorea</taxon>
        <taxon>Rhabditida</taxon>
        <taxon>Spirurina</taxon>
        <taxon>Spiruromorpha</taxon>
        <taxon>Spiruroidea</taxon>
        <taxon>Gongylonematidae</taxon>
        <taxon>Gongylonema</taxon>
    </lineage>
</organism>
<dbReference type="OrthoDB" id="10488232at2759"/>
<dbReference type="EMBL" id="UYRT01083084">
    <property type="protein sequence ID" value="VDN26938.1"/>
    <property type="molecule type" value="Genomic_DNA"/>
</dbReference>
<name>A0A183E4N3_9BILA</name>
<accession>A0A183E4N3</accession>
<gene>
    <name evidence="1" type="ORF">GPUH_LOCUS15924</name>
</gene>
<reference evidence="1 2" key="2">
    <citation type="submission" date="2018-11" db="EMBL/GenBank/DDBJ databases">
        <authorList>
            <consortium name="Pathogen Informatics"/>
        </authorList>
    </citation>
    <scope>NUCLEOTIDE SEQUENCE [LARGE SCALE GENOMIC DNA]</scope>
</reference>
<keyword evidence="2" id="KW-1185">Reference proteome</keyword>
<evidence type="ECO:0000313" key="1">
    <source>
        <dbReference type="EMBL" id="VDN26938.1"/>
    </source>
</evidence>
<proteinExistence type="predicted"/>
<dbReference type="WBParaSite" id="GPUH_0001594601-mRNA-1">
    <property type="protein sequence ID" value="GPUH_0001594601-mRNA-1"/>
    <property type="gene ID" value="GPUH_0001594601"/>
</dbReference>
<dbReference type="Proteomes" id="UP000271098">
    <property type="component" value="Unassembled WGS sequence"/>
</dbReference>
<evidence type="ECO:0000313" key="3">
    <source>
        <dbReference type="WBParaSite" id="GPUH_0001594601-mRNA-1"/>
    </source>
</evidence>
<sequence>MFGYMSDLISRLVVACEDPSLSSQASHISTFIHFFNVIVSQCMTGDYVDENQDANVEKCLIFGMHRRAGIYRYKMDGNLFDRNDAIQQLAAVARSVALDALLGTDLIKIKSSELPECYAAMRDAWKNFCSYLVLNNQILLAICTRSSFSLLPCYVAANQVDMVRGELRSTTELLMERILSQSNADLELCVILLFAAPATDIKENTPWNQIYVYIQILVRTRSWAVKCKSPHVMLSLIRLAKFCAIVLGDDSTFKQLNHYYALNFWIKKLGKFGAICPSQHGALDTTVQEFVRCRVPVEVLNE</sequence>
<evidence type="ECO:0000313" key="2">
    <source>
        <dbReference type="Proteomes" id="UP000271098"/>
    </source>
</evidence>